<evidence type="ECO:0000256" key="3">
    <source>
        <dbReference type="ARBA" id="ARBA00022448"/>
    </source>
</evidence>
<dbReference type="PANTHER" id="PTHR32552:SF68">
    <property type="entry name" value="FERRICHROME OUTER MEMBRANE TRANSPORTER_PHAGE RECEPTOR"/>
    <property type="match status" value="1"/>
</dbReference>
<dbReference type="InterPro" id="IPR036942">
    <property type="entry name" value="Beta-barrel_TonB_sf"/>
</dbReference>
<dbReference type="GO" id="GO:0015344">
    <property type="term" value="F:siderophore uptake transmembrane transporter activity"/>
    <property type="evidence" value="ECO:0007669"/>
    <property type="project" value="TreeGrafter"/>
</dbReference>
<evidence type="ECO:0000256" key="14">
    <source>
        <dbReference type="PROSITE-ProRule" id="PRU01360"/>
    </source>
</evidence>
<feature type="domain" description="TonB-dependent receptor-like beta-barrel" evidence="17">
    <location>
        <begin position="348"/>
        <end position="756"/>
    </location>
</feature>
<keyword evidence="4 14" id="KW-1134">Transmembrane beta strand</keyword>
<feature type="chain" id="PRO_5037160888" evidence="16">
    <location>
        <begin position="21"/>
        <end position="789"/>
    </location>
</feature>
<keyword evidence="7 16" id="KW-0732">Signal</keyword>
<evidence type="ECO:0000256" key="7">
    <source>
        <dbReference type="ARBA" id="ARBA00022729"/>
    </source>
</evidence>
<dbReference type="RefSeq" id="WP_201921297.1">
    <property type="nucleotide sequence ID" value="NZ_JAERQG010000002.1"/>
</dbReference>
<evidence type="ECO:0000256" key="1">
    <source>
        <dbReference type="ARBA" id="ARBA00004571"/>
    </source>
</evidence>
<keyword evidence="12 19" id="KW-0675">Receptor</keyword>
<dbReference type="InterPro" id="IPR037066">
    <property type="entry name" value="Plug_dom_sf"/>
</dbReference>
<dbReference type="Gene3D" id="2.40.170.20">
    <property type="entry name" value="TonB-dependent receptor, beta-barrel domain"/>
    <property type="match status" value="1"/>
</dbReference>
<dbReference type="EMBL" id="JAERQG010000002">
    <property type="protein sequence ID" value="MBL0765868.1"/>
    <property type="molecule type" value="Genomic_DNA"/>
</dbReference>
<dbReference type="PROSITE" id="PS52016">
    <property type="entry name" value="TONB_DEPENDENT_REC_3"/>
    <property type="match status" value="1"/>
</dbReference>
<evidence type="ECO:0000256" key="10">
    <source>
        <dbReference type="ARBA" id="ARBA00023077"/>
    </source>
</evidence>
<evidence type="ECO:0000256" key="6">
    <source>
        <dbReference type="ARBA" id="ARBA00022692"/>
    </source>
</evidence>
<sequence>MKTLYLSILLTFISCFEAMAQSSIEGQVQKSNGEPLAYANVQLLNTPLGSVTDDSGNFIIQSVPQGSYILRISFIDFTPQAIAVELSRDQKLKLNAITLEPASSSLNEVSVVGKSDNYLQKLPSSSLRLQEPLIRTAQNIQVISDELIQDQQSFDMLETVTRNVSGAQMIEHWGTFARINMRGFKIPAFRNGFNVDVPWGPLSEDMAIVDRIEFVKGPAGFMLSSGEPGGLYNVVTKKPNLFQSNEASFTLGSFNTLRGAIDLGGKVANNDKLLYRMNAMASTKGTQRAYDFTKRYTIAPSVSYQINETSKITASYIYQYMQMSLVGSAYVFSPNGFADLPRDFTLAEPNIDPTIVDEHNLFIDFEHSISDNWKLTAKLAYILYGQEGSSLWVNSVAKNGDVVRTMSSFDALNESKLGQLFLTGEESTGAINHNFLIGLDLGQKDYFADWWQTGIIGPERTFNIYNPTYGLPADQIPDFDRSQSIRKRATSGSYPAIIGQQYASFYAQDQLSILENKLKLTLAGRFTDYNGWSYGSTTHDQVFSPRVGLNYAVTPYTSVYGVFDQSFNPVSGATVDGEAFVPVRANNIEFGIKRNWFDESWSTTLAAYQITKQNMVVGHPDQEVLKENPNAQIQLGEAVSKGIEFDAQGKITDDISLVFNYAFTNVEITEDTNKEIIGTRVAGHAKHITNAWIKYQLPTTSLNGFSISLGSQYQNDRSSWNWGADNQSLLPDYFRLDAALAYELKGLRVGLNVNNLLDEYLYSGSAYADFYYWQAEPGINFRLNLTQKF</sequence>
<dbReference type="PROSITE" id="PS51257">
    <property type="entry name" value="PROKAR_LIPOPROTEIN"/>
    <property type="match status" value="1"/>
</dbReference>
<comment type="subcellular location">
    <subcellularLocation>
        <location evidence="1 14">Cell outer membrane</location>
        <topology evidence="1 14">Multi-pass membrane protein</topology>
    </subcellularLocation>
</comment>
<dbReference type="InterPro" id="IPR000531">
    <property type="entry name" value="Beta-barrel_TonB"/>
</dbReference>
<evidence type="ECO:0000259" key="18">
    <source>
        <dbReference type="Pfam" id="PF07715"/>
    </source>
</evidence>
<dbReference type="InterPro" id="IPR010105">
    <property type="entry name" value="TonB_sidphr_rcpt"/>
</dbReference>
<gene>
    <name evidence="19" type="ORF">JKP34_11440</name>
</gene>
<dbReference type="GO" id="GO:0015891">
    <property type="term" value="P:siderophore transport"/>
    <property type="evidence" value="ECO:0007669"/>
    <property type="project" value="InterPro"/>
</dbReference>
<dbReference type="InterPro" id="IPR008969">
    <property type="entry name" value="CarboxyPept-like_regulatory"/>
</dbReference>
<name>A0A937ALQ6_9BACT</name>
<protein>
    <submittedName>
        <fullName evidence="19">TonB-dependent receptor</fullName>
    </submittedName>
</protein>
<feature type="signal peptide" evidence="16">
    <location>
        <begin position="1"/>
        <end position="20"/>
    </location>
</feature>
<keyword evidence="9" id="KW-0406">Ion transport</keyword>
<dbReference type="SUPFAM" id="SSF49464">
    <property type="entry name" value="Carboxypeptidase regulatory domain-like"/>
    <property type="match status" value="1"/>
</dbReference>
<reference evidence="19" key="1">
    <citation type="submission" date="2021-01" db="EMBL/GenBank/DDBJ databases">
        <title>Marivirga sp. nov., isolated from intertidal surface sediments.</title>
        <authorList>
            <person name="Zhang M."/>
        </authorList>
    </citation>
    <scope>NUCLEOTIDE SEQUENCE</scope>
    <source>
        <strain evidence="19">SM1354</strain>
    </source>
</reference>
<dbReference type="CDD" id="cd01347">
    <property type="entry name" value="ligand_gated_channel"/>
    <property type="match status" value="1"/>
</dbReference>
<keyword evidence="13 14" id="KW-0998">Cell outer membrane</keyword>
<proteinExistence type="inferred from homology"/>
<dbReference type="InterPro" id="IPR012910">
    <property type="entry name" value="Plug_dom"/>
</dbReference>
<keyword evidence="20" id="KW-1185">Reference proteome</keyword>
<evidence type="ECO:0000256" key="8">
    <source>
        <dbReference type="ARBA" id="ARBA00023004"/>
    </source>
</evidence>
<dbReference type="Gene3D" id="2.60.40.1120">
    <property type="entry name" value="Carboxypeptidase-like, regulatory domain"/>
    <property type="match status" value="1"/>
</dbReference>
<evidence type="ECO:0000256" key="2">
    <source>
        <dbReference type="ARBA" id="ARBA00009810"/>
    </source>
</evidence>
<keyword evidence="5" id="KW-0410">Iron transport</keyword>
<keyword evidence="6 14" id="KW-0812">Transmembrane</keyword>
<dbReference type="Pfam" id="PF00593">
    <property type="entry name" value="TonB_dep_Rec_b-barrel"/>
    <property type="match status" value="1"/>
</dbReference>
<dbReference type="NCBIfam" id="TIGR01783">
    <property type="entry name" value="TonB-siderophor"/>
    <property type="match status" value="1"/>
</dbReference>
<keyword evidence="11 14" id="KW-0472">Membrane</keyword>
<keyword evidence="8" id="KW-0408">Iron</keyword>
<keyword evidence="10 15" id="KW-0798">TonB box</keyword>
<dbReference type="PANTHER" id="PTHR32552">
    <property type="entry name" value="FERRICHROME IRON RECEPTOR-RELATED"/>
    <property type="match status" value="1"/>
</dbReference>
<evidence type="ECO:0000313" key="20">
    <source>
        <dbReference type="Proteomes" id="UP000642920"/>
    </source>
</evidence>
<dbReference type="Gene3D" id="2.170.130.10">
    <property type="entry name" value="TonB-dependent receptor, plug domain"/>
    <property type="match status" value="1"/>
</dbReference>
<evidence type="ECO:0000256" key="12">
    <source>
        <dbReference type="ARBA" id="ARBA00023170"/>
    </source>
</evidence>
<accession>A0A937ALQ6</accession>
<evidence type="ECO:0000256" key="13">
    <source>
        <dbReference type="ARBA" id="ARBA00023237"/>
    </source>
</evidence>
<evidence type="ECO:0000256" key="11">
    <source>
        <dbReference type="ARBA" id="ARBA00023136"/>
    </source>
</evidence>
<evidence type="ECO:0000256" key="4">
    <source>
        <dbReference type="ARBA" id="ARBA00022452"/>
    </source>
</evidence>
<dbReference type="Proteomes" id="UP000642920">
    <property type="component" value="Unassembled WGS sequence"/>
</dbReference>
<keyword evidence="3 14" id="KW-0813">Transport</keyword>
<feature type="domain" description="TonB-dependent receptor plug" evidence="18">
    <location>
        <begin position="134"/>
        <end position="230"/>
    </location>
</feature>
<evidence type="ECO:0000256" key="16">
    <source>
        <dbReference type="SAM" id="SignalP"/>
    </source>
</evidence>
<evidence type="ECO:0000256" key="5">
    <source>
        <dbReference type="ARBA" id="ARBA00022496"/>
    </source>
</evidence>
<dbReference type="Pfam" id="PF07715">
    <property type="entry name" value="Plug"/>
    <property type="match status" value="1"/>
</dbReference>
<dbReference type="GO" id="GO:0009279">
    <property type="term" value="C:cell outer membrane"/>
    <property type="evidence" value="ECO:0007669"/>
    <property type="project" value="UniProtKB-SubCell"/>
</dbReference>
<evidence type="ECO:0000256" key="9">
    <source>
        <dbReference type="ARBA" id="ARBA00023065"/>
    </source>
</evidence>
<dbReference type="SUPFAM" id="SSF56935">
    <property type="entry name" value="Porins"/>
    <property type="match status" value="1"/>
</dbReference>
<evidence type="ECO:0000313" key="19">
    <source>
        <dbReference type="EMBL" id="MBL0765868.1"/>
    </source>
</evidence>
<evidence type="ECO:0000259" key="17">
    <source>
        <dbReference type="Pfam" id="PF00593"/>
    </source>
</evidence>
<dbReference type="Pfam" id="PF13715">
    <property type="entry name" value="CarbopepD_reg_2"/>
    <property type="match status" value="1"/>
</dbReference>
<dbReference type="AlphaFoldDB" id="A0A937ALQ6"/>
<comment type="caution">
    <text evidence="19">The sequence shown here is derived from an EMBL/GenBank/DDBJ whole genome shotgun (WGS) entry which is preliminary data.</text>
</comment>
<organism evidence="19 20">
    <name type="scientific">Marivirga atlantica</name>
    <dbReference type="NCBI Taxonomy" id="1548457"/>
    <lineage>
        <taxon>Bacteria</taxon>
        <taxon>Pseudomonadati</taxon>
        <taxon>Bacteroidota</taxon>
        <taxon>Cytophagia</taxon>
        <taxon>Cytophagales</taxon>
        <taxon>Marivirgaceae</taxon>
        <taxon>Marivirga</taxon>
    </lineage>
</organism>
<evidence type="ECO:0000256" key="15">
    <source>
        <dbReference type="RuleBase" id="RU003357"/>
    </source>
</evidence>
<dbReference type="GO" id="GO:0038023">
    <property type="term" value="F:signaling receptor activity"/>
    <property type="evidence" value="ECO:0007669"/>
    <property type="project" value="InterPro"/>
</dbReference>
<comment type="similarity">
    <text evidence="2 14 15">Belongs to the TonB-dependent receptor family.</text>
</comment>
<dbReference type="InterPro" id="IPR039426">
    <property type="entry name" value="TonB-dep_rcpt-like"/>
</dbReference>